<name>A0AAN6TPJ7_9PEZI</name>
<dbReference type="RefSeq" id="XP_062642030.1">
    <property type="nucleotide sequence ID" value="XM_062790858.1"/>
</dbReference>
<proteinExistence type="predicted"/>
<comment type="caution">
    <text evidence="1">The sequence shown here is derived from an EMBL/GenBank/DDBJ whole genome shotgun (WGS) entry which is preliminary data.</text>
</comment>
<keyword evidence="2" id="KW-1185">Reference proteome</keyword>
<dbReference type="AlphaFoldDB" id="A0AAN6TPJ7"/>
<dbReference type="Proteomes" id="UP001302602">
    <property type="component" value="Unassembled WGS sequence"/>
</dbReference>
<sequence>MDSNIAMLQAENEALPAQLEAMKPRKRKRVNTDPNLVSANIGAIRTAQIEAGAVETEQVDTSEDGESSDTASCIVVAAKSRKSGI</sequence>
<organism evidence="1 2">
    <name type="scientific">Parathielavia appendiculata</name>
    <dbReference type="NCBI Taxonomy" id="2587402"/>
    <lineage>
        <taxon>Eukaryota</taxon>
        <taxon>Fungi</taxon>
        <taxon>Dikarya</taxon>
        <taxon>Ascomycota</taxon>
        <taxon>Pezizomycotina</taxon>
        <taxon>Sordariomycetes</taxon>
        <taxon>Sordariomycetidae</taxon>
        <taxon>Sordariales</taxon>
        <taxon>Chaetomiaceae</taxon>
        <taxon>Parathielavia</taxon>
    </lineage>
</organism>
<evidence type="ECO:0000313" key="2">
    <source>
        <dbReference type="Proteomes" id="UP001302602"/>
    </source>
</evidence>
<reference evidence="1" key="2">
    <citation type="submission" date="2023-05" db="EMBL/GenBank/DDBJ databases">
        <authorList>
            <consortium name="Lawrence Berkeley National Laboratory"/>
            <person name="Steindorff A."/>
            <person name="Hensen N."/>
            <person name="Bonometti L."/>
            <person name="Westerberg I."/>
            <person name="Brannstrom I.O."/>
            <person name="Guillou S."/>
            <person name="Cros-Aarteil S."/>
            <person name="Calhoun S."/>
            <person name="Haridas S."/>
            <person name="Kuo A."/>
            <person name="Mondo S."/>
            <person name="Pangilinan J."/>
            <person name="Riley R."/>
            <person name="Labutti K."/>
            <person name="Andreopoulos B."/>
            <person name="Lipzen A."/>
            <person name="Chen C."/>
            <person name="Yanf M."/>
            <person name="Daum C."/>
            <person name="Ng V."/>
            <person name="Clum A."/>
            <person name="Ohm R."/>
            <person name="Martin F."/>
            <person name="Silar P."/>
            <person name="Natvig D."/>
            <person name="Lalanne C."/>
            <person name="Gautier V."/>
            <person name="Ament-Velasquez S.L."/>
            <person name="Kruys A."/>
            <person name="Hutchinson M.I."/>
            <person name="Powell A.J."/>
            <person name="Barry K."/>
            <person name="Miller A.N."/>
            <person name="Grigoriev I.V."/>
            <person name="Debuchy R."/>
            <person name="Gladieux P."/>
            <person name="Thoren M.H."/>
            <person name="Johannesson H."/>
        </authorList>
    </citation>
    <scope>NUCLEOTIDE SEQUENCE</scope>
    <source>
        <strain evidence="1">CBS 731.68</strain>
    </source>
</reference>
<reference evidence="1" key="1">
    <citation type="journal article" date="2023" name="Mol. Phylogenet. Evol.">
        <title>Genome-scale phylogeny and comparative genomics of the fungal order Sordariales.</title>
        <authorList>
            <person name="Hensen N."/>
            <person name="Bonometti L."/>
            <person name="Westerberg I."/>
            <person name="Brannstrom I.O."/>
            <person name="Guillou S."/>
            <person name="Cros-Aarteil S."/>
            <person name="Calhoun S."/>
            <person name="Haridas S."/>
            <person name="Kuo A."/>
            <person name="Mondo S."/>
            <person name="Pangilinan J."/>
            <person name="Riley R."/>
            <person name="LaButti K."/>
            <person name="Andreopoulos B."/>
            <person name="Lipzen A."/>
            <person name="Chen C."/>
            <person name="Yan M."/>
            <person name="Daum C."/>
            <person name="Ng V."/>
            <person name="Clum A."/>
            <person name="Steindorff A."/>
            <person name="Ohm R.A."/>
            <person name="Martin F."/>
            <person name="Silar P."/>
            <person name="Natvig D.O."/>
            <person name="Lalanne C."/>
            <person name="Gautier V."/>
            <person name="Ament-Velasquez S.L."/>
            <person name="Kruys A."/>
            <person name="Hutchinson M.I."/>
            <person name="Powell A.J."/>
            <person name="Barry K."/>
            <person name="Miller A.N."/>
            <person name="Grigoriev I.V."/>
            <person name="Debuchy R."/>
            <person name="Gladieux P."/>
            <person name="Hiltunen Thoren M."/>
            <person name="Johannesson H."/>
        </authorList>
    </citation>
    <scope>NUCLEOTIDE SEQUENCE</scope>
    <source>
        <strain evidence="1">CBS 731.68</strain>
    </source>
</reference>
<dbReference type="EMBL" id="MU853275">
    <property type="protein sequence ID" value="KAK4118257.1"/>
    <property type="molecule type" value="Genomic_DNA"/>
</dbReference>
<accession>A0AAN6TPJ7</accession>
<protein>
    <submittedName>
        <fullName evidence="1">Uncharacterized protein</fullName>
    </submittedName>
</protein>
<gene>
    <name evidence="1" type="ORF">N657DRAFT_628732</name>
</gene>
<dbReference type="GeneID" id="87827627"/>
<evidence type="ECO:0000313" key="1">
    <source>
        <dbReference type="EMBL" id="KAK4118257.1"/>
    </source>
</evidence>